<dbReference type="InterPro" id="IPR035979">
    <property type="entry name" value="RBD_domain_sf"/>
</dbReference>
<organism evidence="2">
    <name type="scientific">Schistocephalus solidus</name>
    <name type="common">Tapeworm</name>
    <dbReference type="NCBI Taxonomy" id="70667"/>
    <lineage>
        <taxon>Eukaryota</taxon>
        <taxon>Metazoa</taxon>
        <taxon>Spiralia</taxon>
        <taxon>Lophotrochozoa</taxon>
        <taxon>Platyhelminthes</taxon>
        <taxon>Cestoda</taxon>
        <taxon>Eucestoda</taxon>
        <taxon>Diphyllobothriidea</taxon>
        <taxon>Diphyllobothriidae</taxon>
        <taxon>Schistocephalus</taxon>
    </lineage>
</organism>
<feature type="compositionally biased region" description="Polar residues" evidence="1">
    <location>
        <begin position="87"/>
        <end position="104"/>
    </location>
</feature>
<dbReference type="Gene3D" id="3.30.70.330">
    <property type="match status" value="1"/>
</dbReference>
<dbReference type="InterPro" id="IPR012677">
    <property type="entry name" value="Nucleotide-bd_a/b_plait_sf"/>
</dbReference>
<protein>
    <submittedName>
        <fullName evidence="2">Coiled-coil domain-containing protein R3HCC1L</fullName>
    </submittedName>
</protein>
<dbReference type="EMBL" id="GEEE01011102">
    <property type="protein sequence ID" value="JAP52123.1"/>
    <property type="molecule type" value="Transcribed_RNA"/>
</dbReference>
<evidence type="ECO:0000256" key="1">
    <source>
        <dbReference type="SAM" id="MobiDB-lite"/>
    </source>
</evidence>
<dbReference type="SUPFAM" id="SSF54928">
    <property type="entry name" value="RNA-binding domain, RBD"/>
    <property type="match status" value="1"/>
</dbReference>
<evidence type="ECO:0000313" key="2">
    <source>
        <dbReference type="EMBL" id="JAP38532.1"/>
    </source>
</evidence>
<dbReference type="PANTHER" id="PTHR21678">
    <property type="entry name" value="GROWTH INHIBITION AND DIFFERENTIATION RELATED PROTEIN 88"/>
    <property type="match status" value="1"/>
</dbReference>
<feature type="compositionally biased region" description="Polar residues" evidence="1">
    <location>
        <begin position="281"/>
        <end position="294"/>
    </location>
</feature>
<accession>A0A0X3NS34</accession>
<name>A0A0X3NS34_SCHSO</name>
<feature type="region of interest" description="Disordered" evidence="1">
    <location>
        <begin position="271"/>
        <end position="333"/>
    </location>
</feature>
<dbReference type="GO" id="GO:0003676">
    <property type="term" value="F:nucleic acid binding"/>
    <property type="evidence" value="ECO:0007669"/>
    <property type="project" value="InterPro"/>
</dbReference>
<feature type="region of interest" description="Disordered" evidence="1">
    <location>
        <begin position="28"/>
        <end position="70"/>
    </location>
</feature>
<sequence length="333" mass="36777">MATKTAPRSKRPAMQVYLPPQLRITQECPSSCDHLSEPASVDEDLHIETKDLQEPNSLQEDQHKHPAARVYVPPQLRIAQAQPIYSDGSSDSGQRAPIDSSSKSLKNKRQSKEPTVETESDELAQRLGAVSVSQATSEPAPAPVANEFDNGLLVIESREKAALKVPLGVASSQVLRPEPPLNYGELQHIIELYDFPPTIDSVHLQTELRGFEDSGFVLKWVDDTHCLVVFSSPTEAATALKQISGILLKARPVEEASSSSKWKIAKSPGDWAMPYKRRPPTDSSVASRIISSHLNLPRRKASPAESDAVKAARERAQQRRRNQEAMWADDEEN</sequence>
<dbReference type="AlphaFoldDB" id="A0A0X3NS34"/>
<feature type="region of interest" description="Disordered" evidence="1">
    <location>
        <begin position="84"/>
        <end position="123"/>
    </location>
</feature>
<gene>
    <name evidence="2" type="primary">R3HCL</name>
    <name evidence="2" type="ORF">TR120391</name>
</gene>
<dbReference type="InterPro" id="IPR039884">
    <property type="entry name" value="R3HC1/R3HCL"/>
</dbReference>
<dbReference type="PANTHER" id="PTHR21678:SF0">
    <property type="entry name" value="C3H1-TYPE DOMAIN-CONTAINING PROTEIN"/>
    <property type="match status" value="1"/>
</dbReference>
<feature type="compositionally biased region" description="Basic and acidic residues" evidence="1">
    <location>
        <begin position="307"/>
        <end position="323"/>
    </location>
</feature>
<reference evidence="2" key="1">
    <citation type="submission" date="2016-01" db="EMBL/GenBank/DDBJ databases">
        <title>Reference transcriptome for the parasite Schistocephalus solidus: insights into the molecular evolution of parasitism.</title>
        <authorList>
            <person name="Hebert F.O."/>
            <person name="Grambauer S."/>
            <person name="Barber I."/>
            <person name="Landry C.R."/>
            <person name="Aubin-Horth N."/>
        </authorList>
    </citation>
    <scope>NUCLEOTIDE SEQUENCE</scope>
</reference>
<proteinExistence type="predicted"/>
<feature type="compositionally biased region" description="Basic and acidic residues" evidence="1">
    <location>
        <begin position="43"/>
        <end position="53"/>
    </location>
</feature>
<dbReference type="EMBL" id="GEEE01024693">
    <property type="protein sequence ID" value="JAP38532.1"/>
    <property type="molecule type" value="Transcribed_RNA"/>
</dbReference>